<evidence type="ECO:0000313" key="3">
    <source>
        <dbReference type="Proteomes" id="UP000001555"/>
    </source>
</evidence>
<reference evidence="1 3" key="1">
    <citation type="submission" date="2008-03" db="EMBL/GenBank/DDBJ databases">
        <title>Annotation of Ixodes scapularis.</title>
        <authorList>
            <consortium name="Ixodes scapularis Genome Project Consortium"/>
            <person name="Caler E."/>
            <person name="Hannick L.I."/>
            <person name="Bidwell S."/>
            <person name="Joardar V."/>
            <person name="Thiagarajan M."/>
            <person name="Amedeo P."/>
            <person name="Galinsky K.J."/>
            <person name="Schobel S."/>
            <person name="Inman J."/>
            <person name="Hostetler J."/>
            <person name="Miller J."/>
            <person name="Hammond M."/>
            <person name="Megy K."/>
            <person name="Lawson D."/>
            <person name="Kodira C."/>
            <person name="Sutton G."/>
            <person name="Meyer J."/>
            <person name="Hill C.A."/>
            <person name="Birren B."/>
            <person name="Nene V."/>
            <person name="Collins F."/>
            <person name="Alarcon-Chaidez F."/>
            <person name="Wikel S."/>
            <person name="Strausberg R."/>
        </authorList>
    </citation>
    <scope>NUCLEOTIDE SEQUENCE [LARGE SCALE GENOMIC DNA]</scope>
    <source>
        <strain evidence="3">Wikel</strain>
        <strain evidence="1">Wikel colony</strain>
    </source>
</reference>
<dbReference type="VEuPathDB" id="VectorBase:ISCW007980"/>
<organism>
    <name type="scientific">Ixodes scapularis</name>
    <name type="common">Black-legged tick</name>
    <name type="synonym">Deer tick</name>
    <dbReference type="NCBI Taxonomy" id="6945"/>
    <lineage>
        <taxon>Eukaryota</taxon>
        <taxon>Metazoa</taxon>
        <taxon>Ecdysozoa</taxon>
        <taxon>Arthropoda</taxon>
        <taxon>Chelicerata</taxon>
        <taxon>Arachnida</taxon>
        <taxon>Acari</taxon>
        <taxon>Parasitiformes</taxon>
        <taxon>Ixodida</taxon>
        <taxon>Ixodoidea</taxon>
        <taxon>Ixodidae</taxon>
        <taxon>Ixodinae</taxon>
        <taxon>Ixodes</taxon>
    </lineage>
</organism>
<dbReference type="EMBL" id="DS793438">
    <property type="protein sequence ID" value="EEC10291.1"/>
    <property type="molecule type" value="Genomic_DNA"/>
</dbReference>
<name>B7PUL9_IXOSC</name>
<dbReference type="EnsemblMetazoa" id="ISCW007980-RA">
    <property type="protein sequence ID" value="ISCW007980-PA"/>
    <property type="gene ID" value="ISCW007980"/>
</dbReference>
<dbReference type="VEuPathDB" id="VectorBase:ISCI007980"/>
<reference evidence="2" key="2">
    <citation type="submission" date="2020-05" db="UniProtKB">
        <authorList>
            <consortium name="EnsemblMetazoa"/>
        </authorList>
    </citation>
    <scope>IDENTIFICATION</scope>
    <source>
        <strain evidence="2">wikel</strain>
    </source>
</reference>
<dbReference type="Proteomes" id="UP000001555">
    <property type="component" value="Unassembled WGS sequence"/>
</dbReference>
<dbReference type="InParanoid" id="B7PUL9"/>
<gene>
    <name evidence="1" type="ORF">IscW_ISCW007980</name>
</gene>
<evidence type="ECO:0000313" key="2">
    <source>
        <dbReference type="EnsemblMetazoa" id="ISCW007980-PA"/>
    </source>
</evidence>
<keyword evidence="3" id="KW-1185">Reference proteome</keyword>
<dbReference type="HOGENOM" id="CLU_2443284_0_0_1"/>
<protein>
    <submittedName>
        <fullName evidence="1 2">Uncharacterized protein</fullName>
    </submittedName>
</protein>
<evidence type="ECO:0000313" key="1">
    <source>
        <dbReference type="EMBL" id="EEC10291.1"/>
    </source>
</evidence>
<accession>B7PUL9</accession>
<dbReference type="EMBL" id="ABJB010680688">
    <property type="status" value="NOT_ANNOTATED_CDS"/>
    <property type="molecule type" value="Genomic_DNA"/>
</dbReference>
<sequence length="90" mass="10173">MGAPDVNPNKKRKVELPSYKPRVPQDLRYNKVSHLPVHSTSRRYALCRKKIIRAVHDGYAKCATSAFACREPETAFLVSIEINTTQSSKT</sequence>
<proteinExistence type="predicted"/>
<dbReference type="EMBL" id="ABJB010349492">
    <property type="status" value="NOT_ANNOTATED_CDS"/>
    <property type="molecule type" value="Genomic_DNA"/>
</dbReference>
<dbReference type="AlphaFoldDB" id="B7PUL9"/>
<dbReference type="PaxDb" id="6945-B7PUL9"/>